<dbReference type="GeneID" id="110751815"/>
<gene>
    <name evidence="4" type="primary">LOC110751815</name>
</gene>
<evidence type="ECO:0000256" key="1">
    <source>
        <dbReference type="SAM" id="Coils"/>
    </source>
</evidence>
<evidence type="ECO:0000313" key="3">
    <source>
        <dbReference type="Proteomes" id="UP000515124"/>
    </source>
</evidence>
<name>A0A6P5RT48_PRUAV</name>
<evidence type="ECO:0000256" key="2">
    <source>
        <dbReference type="SAM" id="MobiDB-lite"/>
    </source>
</evidence>
<proteinExistence type="predicted"/>
<sequence>MERKEKGVESERKKQEGSSMVKKLKRGVLVGKRGGLCSTPPPIWRLDEFYNNSNNKTSSEFLNLHPTTSLSARKLCSSLWEIESYQFQHNPLAQMSKAGARLRHKHQKRNGFELPKHPIGLDTPTNSLHHHQPATASSLGRLVPASLIQHHQSVESDGCALQPLPPASCSSSMEVAPYKGRMGESSRSFKTSTELLKVLNRIWTLEEQHASNIALVKALKMELDHSQAKIEVLLHEKQSDRREMDDLMKHVTENKLVWKNKDQDRIKATVQLLRDELEGERKLRKHSESLHRKLAREISEVKSSFSNALRELERERKARILLENLCDEFANGIKEYEQEVRSLKQNPEKDHSGMTSSDRLILHLSEAWLDERMQMKIAEAQNDLAERNTIVEKLGFDIENFLQAKRSVELKKNSKFSPMELKGNCSRRHSLESFPLNEAISAPQHVADEDSTDGDSHALEASKTASGKQIKLSARQHKKNVAEGQHKGLVKSNSMKKKVSQEKTKGNSLSGLQGQFEERMARAMSYTGNRSQSADNKHGEISKMGEENRALIDNLEESEYCDLIREGLQEIQSKRVAAHGLKSNPPESNCMVETGIQPVYTGNASPVQQWMSKLTTPDFGKSESTLEWPPGLNENTLMAKLLEARLEAKRSRSKTSKGPV</sequence>
<keyword evidence="1" id="KW-0175">Coiled coil</keyword>
<dbReference type="Gramene" id="Pav_sc0000254.1_g390.1.mk:mrna">
    <property type="protein sequence ID" value="Pav_sc0000254.1_g390.1.mk:mrna"/>
    <property type="gene ID" value="Pav_sc0000254.1_g390.1.mk"/>
</dbReference>
<feature type="compositionally biased region" description="Basic and acidic residues" evidence="2">
    <location>
        <begin position="1"/>
        <end position="16"/>
    </location>
</feature>
<protein>
    <submittedName>
        <fullName evidence="4">Uncharacterized protein At5g41620-like</fullName>
    </submittedName>
</protein>
<dbReference type="AlphaFoldDB" id="A0A6P5RT48"/>
<dbReference type="InterPro" id="IPR043424">
    <property type="entry name" value="BLT-like"/>
</dbReference>
<dbReference type="Proteomes" id="UP000515124">
    <property type="component" value="Unplaced"/>
</dbReference>
<dbReference type="PANTHER" id="PTHR31071:SF9">
    <property type="entry name" value="INTRACELLULAR PROTEIN TRANSPORT PROTEIN USO1-RELATED"/>
    <property type="match status" value="1"/>
</dbReference>
<dbReference type="KEGG" id="pavi:110751815"/>
<dbReference type="RefSeq" id="XP_021808030.1">
    <property type="nucleotide sequence ID" value="XM_021952338.1"/>
</dbReference>
<evidence type="ECO:0000313" key="4">
    <source>
        <dbReference type="RefSeq" id="XP_021808030.1"/>
    </source>
</evidence>
<dbReference type="SMR" id="A0A6P5RT48"/>
<reference evidence="4" key="1">
    <citation type="submission" date="2025-08" db="UniProtKB">
        <authorList>
            <consortium name="RefSeq"/>
        </authorList>
    </citation>
    <scope>IDENTIFICATION</scope>
</reference>
<accession>A0A6P5RT48</accession>
<dbReference type="PANTHER" id="PTHR31071">
    <property type="entry name" value="GB|AAF24581.1"/>
    <property type="match status" value="1"/>
</dbReference>
<feature type="region of interest" description="Disordered" evidence="2">
    <location>
        <begin position="112"/>
        <end position="134"/>
    </location>
</feature>
<feature type="coiled-coil region" evidence="1">
    <location>
        <begin position="295"/>
        <end position="346"/>
    </location>
</feature>
<keyword evidence="3" id="KW-1185">Reference proteome</keyword>
<feature type="region of interest" description="Disordered" evidence="2">
    <location>
        <begin position="446"/>
        <end position="509"/>
    </location>
</feature>
<organism evidence="3 4">
    <name type="scientific">Prunus avium</name>
    <name type="common">Cherry</name>
    <name type="synonym">Cerasus avium</name>
    <dbReference type="NCBI Taxonomy" id="42229"/>
    <lineage>
        <taxon>Eukaryota</taxon>
        <taxon>Viridiplantae</taxon>
        <taxon>Streptophyta</taxon>
        <taxon>Embryophyta</taxon>
        <taxon>Tracheophyta</taxon>
        <taxon>Spermatophyta</taxon>
        <taxon>Magnoliopsida</taxon>
        <taxon>eudicotyledons</taxon>
        <taxon>Gunneridae</taxon>
        <taxon>Pentapetalae</taxon>
        <taxon>rosids</taxon>
        <taxon>fabids</taxon>
        <taxon>Rosales</taxon>
        <taxon>Rosaceae</taxon>
        <taxon>Amygdaloideae</taxon>
        <taxon>Amygdaleae</taxon>
        <taxon>Prunus</taxon>
    </lineage>
</organism>
<feature type="region of interest" description="Disordered" evidence="2">
    <location>
        <begin position="1"/>
        <end position="22"/>
    </location>
</feature>